<evidence type="ECO:0000256" key="1">
    <source>
        <dbReference type="SAM" id="Coils"/>
    </source>
</evidence>
<dbReference type="AlphaFoldDB" id="A0A2P2M815"/>
<dbReference type="PANTHER" id="PTHR46136">
    <property type="entry name" value="TRANSCRIPTION FACTOR GTE8"/>
    <property type="match status" value="1"/>
</dbReference>
<protein>
    <submittedName>
        <fullName evidence="3">Bromodomain-containing protein</fullName>
    </submittedName>
</protein>
<evidence type="ECO:0000256" key="2">
    <source>
        <dbReference type="SAM" id="MobiDB-lite"/>
    </source>
</evidence>
<keyword evidence="1" id="KW-0175">Coiled coil</keyword>
<name>A0A2P2M815_RHIMU</name>
<accession>A0A2P2M815</accession>
<dbReference type="EMBL" id="GGEC01045903">
    <property type="protein sequence ID" value="MBX26387.1"/>
    <property type="molecule type" value="Transcribed_RNA"/>
</dbReference>
<evidence type="ECO:0000313" key="3">
    <source>
        <dbReference type="EMBL" id="MBX26387.1"/>
    </source>
</evidence>
<feature type="region of interest" description="Disordered" evidence="2">
    <location>
        <begin position="1"/>
        <end position="42"/>
    </location>
</feature>
<reference evidence="3" key="1">
    <citation type="submission" date="2018-02" db="EMBL/GenBank/DDBJ databases">
        <title>Rhizophora mucronata_Transcriptome.</title>
        <authorList>
            <person name="Meera S.P."/>
            <person name="Sreeshan A."/>
            <person name="Augustine A."/>
        </authorList>
    </citation>
    <scope>NUCLEOTIDE SEQUENCE</scope>
    <source>
        <tissue evidence="3">Leaf</tissue>
    </source>
</reference>
<dbReference type="PANTHER" id="PTHR46136:SF19">
    <property type="entry name" value="TRANSCRIPTION FACTOR GTE12"/>
    <property type="match status" value="1"/>
</dbReference>
<organism evidence="3">
    <name type="scientific">Rhizophora mucronata</name>
    <name type="common">Asiatic mangrove</name>
    <dbReference type="NCBI Taxonomy" id="61149"/>
    <lineage>
        <taxon>Eukaryota</taxon>
        <taxon>Viridiplantae</taxon>
        <taxon>Streptophyta</taxon>
        <taxon>Embryophyta</taxon>
        <taxon>Tracheophyta</taxon>
        <taxon>Spermatophyta</taxon>
        <taxon>Magnoliopsida</taxon>
        <taxon>eudicotyledons</taxon>
        <taxon>Gunneridae</taxon>
        <taxon>Pentapetalae</taxon>
        <taxon>rosids</taxon>
        <taxon>fabids</taxon>
        <taxon>Malpighiales</taxon>
        <taxon>Rhizophoraceae</taxon>
        <taxon>Rhizophora</taxon>
    </lineage>
</organism>
<sequence length="258" mass="28785">MSTSQMSKSDPDSDGAVSALDDESACPSSQLTAPVADGTSEEGWKLPVFDAPLSPAKALRAAMLKQRFADTILKAQHKTLLDHGDKADPVKMQQEKERLERRQREEKARIEAQIRAAEAASRMKKEIEVKKQREKEREAARVALQKVNSGNSARNAKIVTHPMAFNDPESNLRLLFAFDQMEKTVDLEQNVDVLKELEMLSGCPLSYQPNFYRNVPETEGECEALFGSPLARLGLFIKDDVEDEEILNVDGEEGEILI</sequence>
<dbReference type="InterPro" id="IPR052442">
    <property type="entry name" value="Env_Response_Regulator"/>
</dbReference>
<proteinExistence type="predicted"/>
<feature type="coiled-coil region" evidence="1">
    <location>
        <begin position="93"/>
        <end position="137"/>
    </location>
</feature>